<dbReference type="SMART" id="SM00984">
    <property type="entry name" value="UDPG_MGDP_dh_C"/>
    <property type="match status" value="1"/>
</dbReference>
<dbReference type="SUPFAM" id="SSF51735">
    <property type="entry name" value="NAD(P)-binding Rossmann-fold domains"/>
    <property type="match status" value="1"/>
</dbReference>
<dbReference type="InterPro" id="IPR017476">
    <property type="entry name" value="UDP-Glc/GDP-Man"/>
</dbReference>
<sequence length="437" mass="48830">MRLMNRLLEGKAKLAVIGLGYVGLPLALAFAKRMPVIGFDVDKNKIERYRNGKDVTGSLGDDALRDNRVDFTEDESRLAEASVYVVTVPTPIRSGNVPDLRFVESASRMVGRSLAPGALVIYESTVYPGVTEEICIPILERESGLRFGEDFKVGYSPERINPGDREHELATITKVVSGSDEEALAVVAKLYASIIEAGVYRAESIRVAEAAKVIENAQRDINIAFMNELSMLFHRMGLDTHQVLQAAATKWNFLPFRPGLVGGHCIGIDPYYLTYKAEDSGYLSKIILAGRQINEGMGVYVAQQVIKELVRLKLNMEHVRIAILGLTYKENCPDIRNSKVRDIVRELADYGIEPTVVDPLADREQAAAEYGIRLSELSSLKNMNAVIVAVPHDAFQALTVDDFEKMYDQKHAKLMVDVRGTYAKESFTERHFHYWRL</sequence>
<keyword evidence="3" id="KW-0520">NAD</keyword>
<evidence type="ECO:0000259" key="5">
    <source>
        <dbReference type="SMART" id="SM00984"/>
    </source>
</evidence>
<dbReference type="InterPro" id="IPR008927">
    <property type="entry name" value="6-PGluconate_DH-like_C_sf"/>
</dbReference>
<dbReference type="Proteomes" id="UP000677918">
    <property type="component" value="Unassembled WGS sequence"/>
</dbReference>
<dbReference type="SUPFAM" id="SSF52413">
    <property type="entry name" value="UDP-glucose/GDP-mannose dehydrogenase C-terminal domain"/>
    <property type="match status" value="1"/>
</dbReference>
<dbReference type="PIRSF" id="PIRSF500136">
    <property type="entry name" value="UDP_ManNAc_DH"/>
    <property type="match status" value="1"/>
</dbReference>
<dbReference type="GO" id="GO:0051287">
    <property type="term" value="F:NAD binding"/>
    <property type="evidence" value="ECO:0007669"/>
    <property type="project" value="InterPro"/>
</dbReference>
<gene>
    <name evidence="6" type="primary">wbtE</name>
    <name evidence="6" type="ORF">XYCOK13_26270</name>
</gene>
<evidence type="ECO:0000256" key="2">
    <source>
        <dbReference type="ARBA" id="ARBA00023002"/>
    </source>
</evidence>
<dbReference type="InterPro" id="IPR036220">
    <property type="entry name" value="UDP-Glc/GDP-Man_DH_C_sf"/>
</dbReference>
<dbReference type="InterPro" id="IPR014026">
    <property type="entry name" value="UDP-Glc/GDP-Man_DH_dimer"/>
</dbReference>
<dbReference type="PIRSF" id="PIRSF000124">
    <property type="entry name" value="UDPglc_GDPman_dh"/>
    <property type="match status" value="1"/>
</dbReference>
<dbReference type="InterPro" id="IPR001732">
    <property type="entry name" value="UDP-Glc/GDP-Man_DH_N"/>
</dbReference>
<dbReference type="PANTHER" id="PTHR43491">
    <property type="entry name" value="UDP-N-ACETYL-D-MANNOSAMINE DEHYDROGENASE"/>
    <property type="match status" value="1"/>
</dbReference>
<dbReference type="InterPro" id="IPR014027">
    <property type="entry name" value="UDP-Glc/GDP-Man_DH_C"/>
</dbReference>
<dbReference type="Pfam" id="PF03720">
    <property type="entry name" value="UDPG_MGDP_dh_C"/>
    <property type="match status" value="1"/>
</dbReference>
<dbReference type="EMBL" id="BOVK01000033">
    <property type="protein sequence ID" value="GIQ69803.1"/>
    <property type="molecule type" value="Genomic_DNA"/>
</dbReference>
<evidence type="ECO:0000256" key="3">
    <source>
        <dbReference type="ARBA" id="ARBA00023027"/>
    </source>
</evidence>
<dbReference type="AlphaFoldDB" id="A0A8J4H6T4"/>
<dbReference type="Gene3D" id="3.40.50.720">
    <property type="entry name" value="NAD(P)-binding Rossmann-like Domain"/>
    <property type="match status" value="2"/>
</dbReference>
<dbReference type="PANTHER" id="PTHR43491:SF2">
    <property type="entry name" value="UDP-N-ACETYL-D-MANNOSAMINE DEHYDROGENASE"/>
    <property type="match status" value="1"/>
</dbReference>
<keyword evidence="7" id="KW-1185">Reference proteome</keyword>
<feature type="domain" description="UDP-glucose/GDP-mannose dehydrogenase C-terminal" evidence="5">
    <location>
        <begin position="322"/>
        <end position="424"/>
    </location>
</feature>
<dbReference type="InterPro" id="IPR028359">
    <property type="entry name" value="UDP_ManNAc/GlcNAc_DH"/>
</dbReference>
<evidence type="ECO:0000313" key="7">
    <source>
        <dbReference type="Proteomes" id="UP000677918"/>
    </source>
</evidence>
<reference evidence="6" key="1">
    <citation type="submission" date="2021-04" db="EMBL/GenBank/DDBJ databases">
        <title>Draft genome sequence of Xylanibacillus composti strain K13.</title>
        <authorList>
            <person name="Uke A."/>
            <person name="Chhe C."/>
            <person name="Baramee S."/>
            <person name="Kosugi A."/>
        </authorList>
    </citation>
    <scope>NUCLEOTIDE SEQUENCE</scope>
    <source>
        <strain evidence="6">K13</strain>
    </source>
</reference>
<organism evidence="6 7">
    <name type="scientific">Xylanibacillus composti</name>
    <dbReference type="NCBI Taxonomy" id="1572762"/>
    <lineage>
        <taxon>Bacteria</taxon>
        <taxon>Bacillati</taxon>
        <taxon>Bacillota</taxon>
        <taxon>Bacilli</taxon>
        <taxon>Bacillales</taxon>
        <taxon>Paenibacillaceae</taxon>
        <taxon>Xylanibacillus</taxon>
    </lineage>
</organism>
<dbReference type="GO" id="GO:0016616">
    <property type="term" value="F:oxidoreductase activity, acting on the CH-OH group of donors, NAD or NADP as acceptor"/>
    <property type="evidence" value="ECO:0007669"/>
    <property type="project" value="InterPro"/>
</dbReference>
<protein>
    <submittedName>
        <fullName evidence="6">UDP-N-acetyl-D-galactosamine dehydrogenase</fullName>
    </submittedName>
</protein>
<proteinExistence type="inferred from homology"/>
<evidence type="ECO:0000256" key="1">
    <source>
        <dbReference type="ARBA" id="ARBA00006601"/>
    </source>
</evidence>
<comment type="caution">
    <text evidence="6">The sequence shown here is derived from an EMBL/GenBank/DDBJ whole genome shotgun (WGS) entry which is preliminary data.</text>
</comment>
<name>A0A8J4H6T4_9BACL</name>
<dbReference type="Pfam" id="PF03721">
    <property type="entry name" value="UDPG_MGDP_dh_N"/>
    <property type="match status" value="1"/>
</dbReference>
<accession>A0A8J4H6T4</accession>
<dbReference type="RefSeq" id="WP_213412593.1">
    <property type="nucleotide sequence ID" value="NZ_BOVK01000033.1"/>
</dbReference>
<dbReference type="NCBIfam" id="TIGR03026">
    <property type="entry name" value="NDP-sugDHase"/>
    <property type="match status" value="1"/>
</dbReference>
<dbReference type="Pfam" id="PF00984">
    <property type="entry name" value="UDPG_MGDP_dh"/>
    <property type="match status" value="1"/>
</dbReference>
<dbReference type="GO" id="GO:0000271">
    <property type="term" value="P:polysaccharide biosynthetic process"/>
    <property type="evidence" value="ECO:0007669"/>
    <property type="project" value="InterPro"/>
</dbReference>
<evidence type="ECO:0000256" key="4">
    <source>
        <dbReference type="PIRNR" id="PIRNR000124"/>
    </source>
</evidence>
<dbReference type="GO" id="GO:0016628">
    <property type="term" value="F:oxidoreductase activity, acting on the CH-CH group of donors, NAD or NADP as acceptor"/>
    <property type="evidence" value="ECO:0007669"/>
    <property type="project" value="InterPro"/>
</dbReference>
<keyword evidence="2" id="KW-0560">Oxidoreductase</keyword>
<dbReference type="InterPro" id="IPR036291">
    <property type="entry name" value="NAD(P)-bd_dom_sf"/>
</dbReference>
<comment type="similarity">
    <text evidence="1 4">Belongs to the UDP-glucose/GDP-mannose dehydrogenase family.</text>
</comment>
<evidence type="ECO:0000313" key="6">
    <source>
        <dbReference type="EMBL" id="GIQ69803.1"/>
    </source>
</evidence>
<dbReference type="SUPFAM" id="SSF48179">
    <property type="entry name" value="6-phosphogluconate dehydrogenase C-terminal domain-like"/>
    <property type="match status" value="1"/>
</dbReference>